<proteinExistence type="predicted"/>
<evidence type="ECO:0000313" key="2">
    <source>
        <dbReference type="Proteomes" id="UP000236884"/>
    </source>
</evidence>
<protein>
    <submittedName>
        <fullName evidence="1">Uncharacterized protein</fullName>
    </submittedName>
</protein>
<name>A0A0S3PYD2_9BRAD</name>
<dbReference type="OrthoDB" id="7251025at2"/>
<sequence length="356" mass="39978">MISDSVEDAARWSAVAEWYHAFFTGLVMTTATRKSNRDAADLVFRIFRRQHHEKFLPGIEKLGLAGLPPAIIAARYHYLSNAIGGVRVEYMEETPKKAWIRYAPPRWAWDGTAICAIPSEVSRAMLHGWHGHNGVTLKNKRLGFVCTKQTMDGQPGLEGYYCEYDHDLEPEDRVRFARGEDAPDFDPAQAPVLPTATWPPERLQKARRNYAMEYTRTAIPELIAHFGPADATYLGGVTAQLIGMQFYSRTARAFEMPDSGDVTRFARFMVALATAQGDSAELTVNANDIRVRQTSWKLMAGLPPLHASAFEIWNSLLAGALAAHNRRLELKIDKRLDHGDGAFEWRIVPRPQQVAV</sequence>
<gene>
    <name evidence="1" type="ORF">GJW-30_1_03459</name>
</gene>
<dbReference type="KEGG" id="vgo:GJW-30_1_03459"/>
<keyword evidence="2" id="KW-1185">Reference proteome</keyword>
<dbReference type="AlphaFoldDB" id="A0A0S3PYD2"/>
<accession>A0A0S3PYD2</accession>
<dbReference type="EMBL" id="AP014946">
    <property type="protein sequence ID" value="BAT60909.1"/>
    <property type="molecule type" value="Genomic_DNA"/>
</dbReference>
<organism evidence="1 2">
    <name type="scientific">Variibacter gotjawalensis</name>
    <dbReference type="NCBI Taxonomy" id="1333996"/>
    <lineage>
        <taxon>Bacteria</taxon>
        <taxon>Pseudomonadati</taxon>
        <taxon>Pseudomonadota</taxon>
        <taxon>Alphaproteobacteria</taxon>
        <taxon>Hyphomicrobiales</taxon>
        <taxon>Nitrobacteraceae</taxon>
        <taxon>Variibacter</taxon>
    </lineage>
</organism>
<reference evidence="1 2" key="1">
    <citation type="submission" date="2015-08" db="EMBL/GenBank/DDBJ databases">
        <title>Investigation of the bacterial diversity of lava forest soil.</title>
        <authorList>
            <person name="Lee J.S."/>
        </authorList>
    </citation>
    <scope>NUCLEOTIDE SEQUENCE [LARGE SCALE GENOMIC DNA]</scope>
    <source>
        <strain evidence="1 2">GJW-30</strain>
    </source>
</reference>
<evidence type="ECO:0000313" key="1">
    <source>
        <dbReference type="EMBL" id="BAT60909.1"/>
    </source>
</evidence>
<dbReference type="Proteomes" id="UP000236884">
    <property type="component" value="Chromosome"/>
</dbReference>